<feature type="binding site" evidence="6">
    <location>
        <begin position="106"/>
        <end position="107"/>
    </location>
    <ligand>
        <name>S-adenosyl-L-methionine</name>
        <dbReference type="ChEBI" id="CHEBI:59789"/>
    </ligand>
</feature>
<sequence length="234" mass="26587">MATQKENKVYQVFQSISGNYDHMNSVISFRLHKRWRKKTMKQMNVRRGAKALDLCCGTADWTIQLGKAVGKGGSATGIDFSEKMLEVGREKVHREQLANIDLIHGNVNSLPFPDNSFDYVTIGFGLRNVSDYLRVLKEMERVLKPGGTAVCLETSWPENSIVEKFYSFYFQSVMPVIGKVLINRYDEYRWLQESTLAFPSKETLGVMFMEAGFSQVQMSPYSAGTVCAHIARKK</sequence>
<dbReference type="PANTHER" id="PTHR43591:SF24">
    <property type="entry name" value="2-METHOXY-6-POLYPRENYL-1,4-BENZOQUINOL METHYLASE, MITOCHONDRIAL"/>
    <property type="match status" value="1"/>
</dbReference>
<feature type="binding site" evidence="6">
    <location>
        <position position="79"/>
    </location>
    <ligand>
        <name>S-adenosyl-L-methionine</name>
        <dbReference type="ChEBI" id="CHEBI:59789"/>
    </ligand>
</feature>
<accession>A0A1H2RDH3</accession>
<feature type="binding site" evidence="6">
    <location>
        <position position="58"/>
    </location>
    <ligand>
        <name>S-adenosyl-L-methionine</name>
        <dbReference type="ChEBI" id="CHEBI:59789"/>
    </ligand>
</feature>
<dbReference type="PROSITE" id="PS01183">
    <property type="entry name" value="UBIE_1"/>
    <property type="match status" value="1"/>
</dbReference>
<dbReference type="RefSeq" id="WP_091611218.1">
    <property type="nucleotide sequence ID" value="NZ_FNNC01000001.1"/>
</dbReference>
<comment type="caution">
    <text evidence="6">Lacks conserved residue(s) required for the propagation of feature annotation.</text>
</comment>
<gene>
    <name evidence="6" type="primary">menG</name>
    <name evidence="7" type="ORF">SAMN05421781_0706</name>
</gene>
<keyword evidence="1 6" id="KW-0474">Menaquinone biosynthesis</keyword>
<dbReference type="PROSITE" id="PS51608">
    <property type="entry name" value="SAM_MT_UBIE"/>
    <property type="match status" value="1"/>
</dbReference>
<dbReference type="HAMAP" id="MF_01813">
    <property type="entry name" value="MenG_UbiE_methyltr"/>
    <property type="match status" value="1"/>
</dbReference>
<evidence type="ECO:0000256" key="2">
    <source>
        <dbReference type="ARBA" id="ARBA00022603"/>
    </source>
</evidence>
<dbReference type="InterPro" id="IPR023576">
    <property type="entry name" value="UbiE/COQ5_MeTrFase_CS"/>
</dbReference>
<keyword evidence="8" id="KW-1185">Reference proteome</keyword>
<evidence type="ECO:0000256" key="3">
    <source>
        <dbReference type="ARBA" id="ARBA00022679"/>
    </source>
</evidence>
<dbReference type="STRING" id="1122204.SAMN05421781_0706"/>
<comment type="catalytic activity">
    <reaction evidence="6">
        <text>a 2-demethylmenaquinol + S-adenosyl-L-methionine = a menaquinol + S-adenosyl-L-homocysteine + H(+)</text>
        <dbReference type="Rhea" id="RHEA:42640"/>
        <dbReference type="Rhea" id="RHEA-COMP:9539"/>
        <dbReference type="Rhea" id="RHEA-COMP:9563"/>
        <dbReference type="ChEBI" id="CHEBI:15378"/>
        <dbReference type="ChEBI" id="CHEBI:18151"/>
        <dbReference type="ChEBI" id="CHEBI:55437"/>
        <dbReference type="ChEBI" id="CHEBI:57856"/>
        <dbReference type="ChEBI" id="CHEBI:59789"/>
        <dbReference type="EC" id="2.1.1.163"/>
    </reaction>
</comment>
<organism evidence="7 8">
    <name type="scientific">Marinococcus luteus</name>
    <dbReference type="NCBI Taxonomy" id="1122204"/>
    <lineage>
        <taxon>Bacteria</taxon>
        <taxon>Bacillati</taxon>
        <taxon>Bacillota</taxon>
        <taxon>Bacilli</taxon>
        <taxon>Bacillales</taxon>
        <taxon>Bacillaceae</taxon>
        <taxon>Marinococcus</taxon>
    </lineage>
</organism>
<dbReference type="GO" id="GO:0009234">
    <property type="term" value="P:menaquinone biosynthetic process"/>
    <property type="evidence" value="ECO:0007669"/>
    <property type="project" value="UniProtKB-UniRule"/>
</dbReference>
<reference evidence="7 8" key="1">
    <citation type="submission" date="2016-10" db="EMBL/GenBank/DDBJ databases">
        <authorList>
            <person name="de Groot N.N."/>
        </authorList>
    </citation>
    <scope>NUCLEOTIDE SEQUENCE [LARGE SCALE GENOMIC DNA]</scope>
    <source>
        <strain evidence="7 8">DSM 23126</strain>
    </source>
</reference>
<dbReference type="NCBIfam" id="TIGR01934">
    <property type="entry name" value="MenG_MenH_UbiE"/>
    <property type="match status" value="1"/>
</dbReference>
<evidence type="ECO:0000256" key="4">
    <source>
        <dbReference type="ARBA" id="ARBA00022691"/>
    </source>
</evidence>
<dbReference type="PROSITE" id="PS01184">
    <property type="entry name" value="UBIE_2"/>
    <property type="match status" value="1"/>
</dbReference>
<dbReference type="FunFam" id="3.40.50.150:FF:000086">
    <property type="entry name" value="Demethylmenaquinone methyltransferase"/>
    <property type="match status" value="1"/>
</dbReference>
<dbReference type="UniPathway" id="UPA00079">
    <property type="reaction ID" value="UER00169"/>
</dbReference>
<dbReference type="NCBIfam" id="NF001243">
    <property type="entry name" value="PRK00216.1-4"/>
    <property type="match status" value="1"/>
</dbReference>
<evidence type="ECO:0000256" key="6">
    <source>
        <dbReference type="HAMAP-Rule" id="MF_01813"/>
    </source>
</evidence>
<comment type="pathway">
    <text evidence="6">Quinol/quinone metabolism; menaquinone biosynthesis; menaquinol from 1,4-dihydroxy-2-naphthoate: step 2/2.</text>
</comment>
<dbReference type="AlphaFoldDB" id="A0A1H2RDH3"/>
<dbReference type="CDD" id="cd02440">
    <property type="entry name" value="AdoMet_MTases"/>
    <property type="match status" value="1"/>
</dbReference>
<evidence type="ECO:0000313" key="7">
    <source>
        <dbReference type="EMBL" id="SDW17248.1"/>
    </source>
</evidence>
<keyword evidence="2 6" id="KW-0489">Methyltransferase</keyword>
<dbReference type="NCBIfam" id="NF001244">
    <property type="entry name" value="PRK00216.1-5"/>
    <property type="match status" value="1"/>
</dbReference>
<comment type="function">
    <text evidence="5 6">Methyltransferase required for the conversion of demethylmenaquinol (DMKH2) to menaquinol (MKH2).</text>
</comment>
<protein>
    <recommendedName>
        <fullName evidence="6">Demethylmenaquinone methyltransferase</fullName>
        <ecNumber evidence="6">2.1.1.163</ecNumber>
    </recommendedName>
</protein>
<dbReference type="InterPro" id="IPR004033">
    <property type="entry name" value="UbiE/COQ5_MeTrFase"/>
</dbReference>
<dbReference type="GO" id="GO:0032259">
    <property type="term" value="P:methylation"/>
    <property type="evidence" value="ECO:0007669"/>
    <property type="project" value="UniProtKB-KW"/>
</dbReference>
<name>A0A1H2RDH3_9BACI</name>
<dbReference type="OrthoDB" id="9808140at2"/>
<keyword evidence="4 6" id="KW-0949">S-adenosyl-L-methionine</keyword>
<evidence type="ECO:0000256" key="1">
    <source>
        <dbReference type="ARBA" id="ARBA00022428"/>
    </source>
</evidence>
<dbReference type="EC" id="2.1.1.163" evidence="6"/>
<dbReference type="SUPFAM" id="SSF53335">
    <property type="entry name" value="S-adenosyl-L-methionine-dependent methyltransferases"/>
    <property type="match status" value="1"/>
</dbReference>
<dbReference type="InterPro" id="IPR029063">
    <property type="entry name" value="SAM-dependent_MTases_sf"/>
</dbReference>
<dbReference type="EMBL" id="FNNC01000001">
    <property type="protein sequence ID" value="SDW17248.1"/>
    <property type="molecule type" value="Genomic_DNA"/>
</dbReference>
<comment type="similarity">
    <text evidence="6">Belongs to the class I-like SAM-binding methyltransferase superfamily. MenG/UbiE family.</text>
</comment>
<dbReference type="GO" id="GO:0043770">
    <property type="term" value="F:demethylmenaquinone methyltransferase activity"/>
    <property type="evidence" value="ECO:0007669"/>
    <property type="project" value="UniProtKB-UniRule"/>
</dbReference>
<evidence type="ECO:0000256" key="5">
    <source>
        <dbReference type="ARBA" id="ARBA00059758"/>
    </source>
</evidence>
<dbReference type="Proteomes" id="UP000199488">
    <property type="component" value="Unassembled WGS sequence"/>
</dbReference>
<keyword evidence="3 6" id="KW-0808">Transferase</keyword>
<dbReference type="PANTHER" id="PTHR43591">
    <property type="entry name" value="METHYLTRANSFERASE"/>
    <property type="match status" value="1"/>
</dbReference>
<proteinExistence type="inferred from homology"/>
<evidence type="ECO:0000313" key="8">
    <source>
        <dbReference type="Proteomes" id="UP000199488"/>
    </source>
</evidence>
<dbReference type="Gene3D" id="3.40.50.150">
    <property type="entry name" value="Vaccinia Virus protein VP39"/>
    <property type="match status" value="1"/>
</dbReference>
<dbReference type="Pfam" id="PF01209">
    <property type="entry name" value="Ubie_methyltran"/>
    <property type="match status" value="1"/>
</dbReference>